<evidence type="ECO:0000313" key="10">
    <source>
        <dbReference type="EMBL" id="SVA43494.1"/>
    </source>
</evidence>
<dbReference type="GO" id="GO:0044781">
    <property type="term" value="P:bacterial-type flagellum organization"/>
    <property type="evidence" value="ECO:0007669"/>
    <property type="project" value="UniProtKB-KW"/>
</dbReference>
<evidence type="ECO:0000256" key="1">
    <source>
        <dbReference type="ARBA" id="ARBA00004413"/>
    </source>
</evidence>
<sequence>MLQLNREQQKVEQIEQRIEQAREGFREAMSSGSYSGLILQLRQFMVSLEQERTNRESTLEGYLARVEVCRKAVIAARRKLEAMERVRTKRKLEHEAKWTREEQKELDELLVQGGADNLRMNFA</sequence>
<name>A0A381VTA6_9ZZZZ</name>
<keyword evidence="4" id="KW-0145">Chemotaxis</keyword>
<accession>A0A381VTA6</accession>
<dbReference type="GO" id="GO:0009288">
    <property type="term" value="C:bacterial-type flagellum"/>
    <property type="evidence" value="ECO:0007669"/>
    <property type="project" value="InterPro"/>
</dbReference>
<evidence type="ECO:0000256" key="4">
    <source>
        <dbReference type="ARBA" id="ARBA00022500"/>
    </source>
</evidence>
<dbReference type="InterPro" id="IPR053716">
    <property type="entry name" value="Flag_assembly_chemotaxis_eff"/>
</dbReference>
<dbReference type="GO" id="GO:0015031">
    <property type="term" value="P:protein transport"/>
    <property type="evidence" value="ECO:0007669"/>
    <property type="project" value="UniProtKB-KW"/>
</dbReference>
<dbReference type="AlphaFoldDB" id="A0A381VTA6"/>
<organism evidence="10">
    <name type="scientific">marine metagenome</name>
    <dbReference type="NCBI Taxonomy" id="408172"/>
    <lineage>
        <taxon>unclassified sequences</taxon>
        <taxon>metagenomes</taxon>
        <taxon>ecological metagenomes</taxon>
    </lineage>
</organism>
<proteinExistence type="predicted"/>
<evidence type="ECO:0000256" key="5">
    <source>
        <dbReference type="ARBA" id="ARBA00022795"/>
    </source>
</evidence>
<feature type="coiled-coil region" evidence="9">
    <location>
        <begin position="4"/>
        <end position="31"/>
    </location>
</feature>
<keyword evidence="6" id="KW-0653">Protein transport</keyword>
<gene>
    <name evidence="10" type="ORF">METZ01_LOCUS96348</name>
</gene>
<evidence type="ECO:0008006" key="11">
    <source>
        <dbReference type="Google" id="ProtNLM"/>
    </source>
</evidence>
<dbReference type="Pfam" id="PF02050">
    <property type="entry name" value="FliJ"/>
    <property type="match status" value="1"/>
</dbReference>
<dbReference type="GO" id="GO:0006935">
    <property type="term" value="P:chemotaxis"/>
    <property type="evidence" value="ECO:0007669"/>
    <property type="project" value="UniProtKB-KW"/>
</dbReference>
<keyword evidence="7" id="KW-0472">Membrane</keyword>
<dbReference type="Gene3D" id="1.10.287.1700">
    <property type="match status" value="1"/>
</dbReference>
<evidence type="ECO:0000256" key="9">
    <source>
        <dbReference type="SAM" id="Coils"/>
    </source>
</evidence>
<dbReference type="GO" id="GO:0071973">
    <property type="term" value="P:bacterial-type flagellum-dependent cell motility"/>
    <property type="evidence" value="ECO:0007669"/>
    <property type="project" value="InterPro"/>
</dbReference>
<keyword evidence="5" id="KW-1005">Bacterial flagellum biogenesis</keyword>
<keyword evidence="8" id="KW-1006">Bacterial flagellum protein export</keyword>
<keyword evidence="2" id="KW-0813">Transport</keyword>
<protein>
    <recommendedName>
        <fullName evidence="11">Flagellar FliJ protein</fullName>
    </recommendedName>
</protein>
<evidence type="ECO:0000256" key="2">
    <source>
        <dbReference type="ARBA" id="ARBA00022448"/>
    </source>
</evidence>
<reference evidence="10" key="1">
    <citation type="submission" date="2018-05" db="EMBL/GenBank/DDBJ databases">
        <authorList>
            <person name="Lanie J.A."/>
            <person name="Ng W.-L."/>
            <person name="Kazmierczak K.M."/>
            <person name="Andrzejewski T.M."/>
            <person name="Davidsen T.M."/>
            <person name="Wayne K.J."/>
            <person name="Tettelin H."/>
            <person name="Glass J.I."/>
            <person name="Rusch D."/>
            <person name="Podicherti R."/>
            <person name="Tsui H.-C.T."/>
            <person name="Winkler M.E."/>
        </authorList>
    </citation>
    <scope>NUCLEOTIDE SEQUENCE</scope>
</reference>
<comment type="subcellular location">
    <subcellularLocation>
        <location evidence="1">Cell membrane</location>
        <topology evidence="1">Peripheral membrane protein</topology>
        <orientation evidence="1">Cytoplasmic side</orientation>
    </subcellularLocation>
</comment>
<keyword evidence="9" id="KW-0175">Coiled coil</keyword>
<evidence type="ECO:0000256" key="7">
    <source>
        <dbReference type="ARBA" id="ARBA00023136"/>
    </source>
</evidence>
<dbReference type="InterPro" id="IPR012823">
    <property type="entry name" value="Flagell_FliJ"/>
</dbReference>
<evidence type="ECO:0000256" key="6">
    <source>
        <dbReference type="ARBA" id="ARBA00022927"/>
    </source>
</evidence>
<evidence type="ECO:0000256" key="8">
    <source>
        <dbReference type="ARBA" id="ARBA00023225"/>
    </source>
</evidence>
<evidence type="ECO:0000256" key="3">
    <source>
        <dbReference type="ARBA" id="ARBA00022475"/>
    </source>
</evidence>
<dbReference type="EMBL" id="UINC01009711">
    <property type="protein sequence ID" value="SVA43494.1"/>
    <property type="molecule type" value="Genomic_DNA"/>
</dbReference>
<keyword evidence="3" id="KW-1003">Cell membrane</keyword>
<dbReference type="GO" id="GO:0005886">
    <property type="term" value="C:plasma membrane"/>
    <property type="evidence" value="ECO:0007669"/>
    <property type="project" value="UniProtKB-SubCell"/>
</dbReference>